<sequence length="103" mass="11671">MSVPKIFLIIIIIGLLIIPATIQAQSTLNIGILKDADINEFELLSTQLKLEIEAITEIGDRVTFKEVTSAWDYELVVVERNFKGRPFIRPKIKELKIDGSNPY</sequence>
<dbReference type="Proteomes" id="UP001163821">
    <property type="component" value="Unassembled WGS sequence"/>
</dbReference>
<evidence type="ECO:0000313" key="1">
    <source>
        <dbReference type="EMBL" id="MCW0482330.1"/>
    </source>
</evidence>
<name>A0AA42C9M2_9BACT</name>
<keyword evidence="2" id="KW-1185">Reference proteome</keyword>
<proteinExistence type="predicted"/>
<organism evidence="1 2">
    <name type="scientific">Gaoshiqia sediminis</name>
    <dbReference type="NCBI Taxonomy" id="2986998"/>
    <lineage>
        <taxon>Bacteria</taxon>
        <taxon>Pseudomonadati</taxon>
        <taxon>Bacteroidota</taxon>
        <taxon>Bacteroidia</taxon>
        <taxon>Marinilabiliales</taxon>
        <taxon>Prolixibacteraceae</taxon>
        <taxon>Gaoshiqia</taxon>
    </lineage>
</organism>
<reference evidence="1" key="1">
    <citation type="submission" date="2022-10" db="EMBL/GenBank/DDBJ databases">
        <title>Gaoshiqiia sediminis gen. nov., sp. nov., isolated from coastal sediment.</title>
        <authorList>
            <person name="Yu W.X."/>
            <person name="Mu D.S."/>
            <person name="Du J.Z."/>
            <person name="Liang Y.Q."/>
        </authorList>
    </citation>
    <scope>NUCLEOTIDE SEQUENCE</scope>
    <source>
        <strain evidence="1">A06</strain>
    </source>
</reference>
<evidence type="ECO:0000313" key="2">
    <source>
        <dbReference type="Proteomes" id="UP001163821"/>
    </source>
</evidence>
<dbReference type="RefSeq" id="WP_282590933.1">
    <property type="nucleotide sequence ID" value="NZ_JAPAAF010000006.1"/>
</dbReference>
<comment type="caution">
    <text evidence="1">The sequence shown here is derived from an EMBL/GenBank/DDBJ whole genome shotgun (WGS) entry which is preliminary data.</text>
</comment>
<protein>
    <submittedName>
        <fullName evidence="1">Uncharacterized protein</fullName>
    </submittedName>
</protein>
<dbReference type="EMBL" id="JAPAAF010000006">
    <property type="protein sequence ID" value="MCW0482330.1"/>
    <property type="molecule type" value="Genomic_DNA"/>
</dbReference>
<accession>A0AA42C9M2</accession>
<dbReference type="AlphaFoldDB" id="A0AA42C9M2"/>
<gene>
    <name evidence="1" type="ORF">N2K84_06285</name>
</gene>